<dbReference type="FunFam" id="3.40.50.300:FF:000127">
    <property type="entry name" value="Ribose import ATP-binding protein RbsA"/>
    <property type="match status" value="1"/>
</dbReference>
<evidence type="ECO:0000256" key="3">
    <source>
        <dbReference type="ARBA" id="ARBA00022475"/>
    </source>
</evidence>
<dbReference type="CDD" id="cd03216">
    <property type="entry name" value="ABC_Carb_Monos_I"/>
    <property type="match status" value="1"/>
</dbReference>
<dbReference type="GO" id="GO:0016887">
    <property type="term" value="F:ATP hydrolysis activity"/>
    <property type="evidence" value="ECO:0007669"/>
    <property type="project" value="InterPro"/>
</dbReference>
<accession>A0A2T1E2M3</accession>
<keyword evidence="2" id="KW-0813">Transport</keyword>
<dbReference type="PANTHER" id="PTHR43790:SF4">
    <property type="entry name" value="GUANOSINE IMPORT ATP-BINDING PROTEIN NUPO"/>
    <property type="match status" value="1"/>
</dbReference>
<evidence type="ECO:0000256" key="1">
    <source>
        <dbReference type="ARBA" id="ARBA00004202"/>
    </source>
</evidence>
<dbReference type="Proteomes" id="UP000239576">
    <property type="component" value="Unassembled WGS sequence"/>
</dbReference>
<dbReference type="InterPro" id="IPR003593">
    <property type="entry name" value="AAA+_ATPase"/>
</dbReference>
<evidence type="ECO:0000259" key="9">
    <source>
        <dbReference type="PROSITE" id="PS50893"/>
    </source>
</evidence>
<dbReference type="Pfam" id="PF00005">
    <property type="entry name" value="ABC_tran"/>
    <property type="match status" value="2"/>
</dbReference>
<dbReference type="PROSITE" id="PS00211">
    <property type="entry name" value="ABC_TRANSPORTER_1"/>
    <property type="match status" value="1"/>
</dbReference>
<dbReference type="GO" id="GO:0005524">
    <property type="term" value="F:ATP binding"/>
    <property type="evidence" value="ECO:0007669"/>
    <property type="project" value="UniProtKB-KW"/>
</dbReference>
<keyword evidence="7" id="KW-1278">Translocase</keyword>
<dbReference type="InterPro" id="IPR027417">
    <property type="entry name" value="P-loop_NTPase"/>
</dbReference>
<evidence type="ECO:0000256" key="4">
    <source>
        <dbReference type="ARBA" id="ARBA00022737"/>
    </source>
</evidence>
<evidence type="ECO:0000256" key="8">
    <source>
        <dbReference type="ARBA" id="ARBA00023136"/>
    </source>
</evidence>
<dbReference type="PANTHER" id="PTHR43790">
    <property type="entry name" value="CARBOHYDRATE TRANSPORT ATP-BINDING PROTEIN MG119-RELATED"/>
    <property type="match status" value="1"/>
</dbReference>
<comment type="subcellular location">
    <subcellularLocation>
        <location evidence="1">Cell membrane</location>
        <topology evidence="1">Peripheral membrane protein</topology>
    </subcellularLocation>
</comment>
<organism evidence="10 11">
    <name type="scientific">Stenomitos frigidus ULC18</name>
    <dbReference type="NCBI Taxonomy" id="2107698"/>
    <lineage>
        <taxon>Bacteria</taxon>
        <taxon>Bacillati</taxon>
        <taxon>Cyanobacteriota</taxon>
        <taxon>Cyanophyceae</taxon>
        <taxon>Leptolyngbyales</taxon>
        <taxon>Leptolyngbyaceae</taxon>
        <taxon>Stenomitos</taxon>
    </lineage>
</organism>
<dbReference type="AlphaFoldDB" id="A0A2T1E2M3"/>
<comment type="caution">
    <text evidence="10">The sequence shown here is derived from an EMBL/GenBank/DDBJ whole genome shotgun (WGS) entry which is preliminary data.</text>
</comment>
<dbReference type="OrthoDB" id="9771863at2"/>
<evidence type="ECO:0000313" key="10">
    <source>
        <dbReference type="EMBL" id="PSB27002.1"/>
    </source>
</evidence>
<evidence type="ECO:0000256" key="2">
    <source>
        <dbReference type="ARBA" id="ARBA00022448"/>
    </source>
</evidence>
<keyword evidence="6 10" id="KW-0067">ATP-binding</keyword>
<dbReference type="SUPFAM" id="SSF52540">
    <property type="entry name" value="P-loop containing nucleoside triphosphate hydrolases"/>
    <property type="match status" value="2"/>
</dbReference>
<proteinExistence type="predicted"/>
<dbReference type="Gene3D" id="3.40.50.300">
    <property type="entry name" value="P-loop containing nucleotide triphosphate hydrolases"/>
    <property type="match status" value="2"/>
</dbReference>
<dbReference type="InterPro" id="IPR003439">
    <property type="entry name" value="ABC_transporter-like_ATP-bd"/>
</dbReference>
<feature type="domain" description="ABC transporter" evidence="9">
    <location>
        <begin position="15"/>
        <end position="248"/>
    </location>
</feature>
<reference evidence="11" key="1">
    <citation type="submission" date="2018-02" db="EMBL/GenBank/DDBJ databases">
        <authorList>
            <person name="Moore K."/>
            <person name="Momper L."/>
        </authorList>
    </citation>
    <scope>NUCLEOTIDE SEQUENCE [LARGE SCALE GENOMIC DNA]</scope>
    <source>
        <strain evidence="11">ULC18</strain>
    </source>
</reference>
<gene>
    <name evidence="10" type="ORF">C7B82_17755</name>
</gene>
<evidence type="ECO:0000256" key="5">
    <source>
        <dbReference type="ARBA" id="ARBA00022741"/>
    </source>
</evidence>
<dbReference type="InterPro" id="IPR017871">
    <property type="entry name" value="ABC_transporter-like_CS"/>
</dbReference>
<name>A0A2T1E2M3_9CYAN</name>
<protein>
    <submittedName>
        <fullName evidence="10">Heme ABC transporter ATP-binding protein</fullName>
    </submittedName>
</protein>
<dbReference type="RefSeq" id="WP_106257621.1">
    <property type="nucleotide sequence ID" value="NZ_CAWNSW010000133.1"/>
</dbReference>
<sequence length="520" mass="56486">MHLSPLTPYPSPPYLRLEGITKQFGSFTANDNIDLEIQTGGIHALLGENGAGKTTLMHILSGLYRPDAGQIYLSGQPVTITSPNVAIQQGIGMIHQHFMLVPQLTVAENIMLGTGGALRLNLRQKAQEIAAMSEAYGLAVDPFARVSDLPVGTQQRVEILKALYRQAKLLILDEPTAVLTPPEIKTFFDVLRQLAAKQHTIIFISHKLEEVLSLCDAVTVLRRGKVVGTTPTQGTTRQDLAQLMVGREVLFHLDKGADRAAQKATGAIAPVVLAVQNLHVSDDRALAALKGVSFQLRAGEILGVAGVDGNGQRELADAIAGLRCATQGTILLNDTDITQWTPQQRVKRLKFGYIPEDRQKMGLVMPFSIARNLILKAFQRVPFCRRWLLQRSVIDAHASDAIQAFDIRATSGKLRVSQLSGGNQQKVVLARELSGEPALIMAMQPTRGLDVGATEYVQKALLAERARGAAILYISTELEEVMAMSDRIAVLYEGQFLAVLEAETATVTKLGLLMAGDRLS</sequence>
<keyword evidence="3" id="KW-1003">Cell membrane</keyword>
<evidence type="ECO:0000256" key="6">
    <source>
        <dbReference type="ARBA" id="ARBA00022840"/>
    </source>
</evidence>
<keyword evidence="11" id="KW-1185">Reference proteome</keyword>
<dbReference type="GO" id="GO:0005886">
    <property type="term" value="C:plasma membrane"/>
    <property type="evidence" value="ECO:0007669"/>
    <property type="project" value="UniProtKB-SubCell"/>
</dbReference>
<dbReference type="EMBL" id="PVWK01000098">
    <property type="protein sequence ID" value="PSB27002.1"/>
    <property type="molecule type" value="Genomic_DNA"/>
</dbReference>
<keyword evidence="5" id="KW-0547">Nucleotide-binding</keyword>
<dbReference type="SMART" id="SM00382">
    <property type="entry name" value="AAA"/>
    <property type="match status" value="1"/>
</dbReference>
<keyword evidence="8" id="KW-0472">Membrane</keyword>
<evidence type="ECO:0000313" key="11">
    <source>
        <dbReference type="Proteomes" id="UP000239576"/>
    </source>
</evidence>
<dbReference type="CDD" id="cd03215">
    <property type="entry name" value="ABC_Carb_Monos_II"/>
    <property type="match status" value="1"/>
</dbReference>
<dbReference type="InterPro" id="IPR050107">
    <property type="entry name" value="ABC_carbohydrate_import_ATPase"/>
</dbReference>
<reference evidence="10 11" key="2">
    <citation type="submission" date="2018-03" db="EMBL/GenBank/DDBJ databases">
        <title>The ancient ancestry and fast evolution of plastids.</title>
        <authorList>
            <person name="Moore K.R."/>
            <person name="Magnabosco C."/>
            <person name="Momper L."/>
            <person name="Gold D.A."/>
            <person name="Bosak T."/>
            <person name="Fournier G.P."/>
        </authorList>
    </citation>
    <scope>NUCLEOTIDE SEQUENCE [LARGE SCALE GENOMIC DNA]</scope>
    <source>
        <strain evidence="10 11">ULC18</strain>
    </source>
</reference>
<dbReference type="PROSITE" id="PS50893">
    <property type="entry name" value="ABC_TRANSPORTER_2"/>
    <property type="match status" value="2"/>
</dbReference>
<keyword evidence="4" id="KW-0677">Repeat</keyword>
<feature type="domain" description="ABC transporter" evidence="9">
    <location>
        <begin position="273"/>
        <end position="518"/>
    </location>
</feature>
<evidence type="ECO:0000256" key="7">
    <source>
        <dbReference type="ARBA" id="ARBA00022967"/>
    </source>
</evidence>